<keyword evidence="3" id="KW-1185">Reference proteome</keyword>
<accession>A0A8T0HBZ6</accession>
<organism evidence="2 3">
    <name type="scientific">Ceratodon purpureus</name>
    <name type="common">Fire moss</name>
    <name type="synonym">Dicranum purpureum</name>
    <dbReference type="NCBI Taxonomy" id="3225"/>
    <lineage>
        <taxon>Eukaryota</taxon>
        <taxon>Viridiplantae</taxon>
        <taxon>Streptophyta</taxon>
        <taxon>Embryophyta</taxon>
        <taxon>Bryophyta</taxon>
        <taxon>Bryophytina</taxon>
        <taxon>Bryopsida</taxon>
        <taxon>Dicranidae</taxon>
        <taxon>Pseudoditrichales</taxon>
        <taxon>Ditrichaceae</taxon>
        <taxon>Ceratodon</taxon>
    </lineage>
</organism>
<dbReference type="Proteomes" id="UP000822688">
    <property type="component" value="Chromosome 6"/>
</dbReference>
<name>A0A8T0HBZ6_CERPU</name>
<feature type="transmembrane region" description="Helical" evidence="1">
    <location>
        <begin position="43"/>
        <end position="65"/>
    </location>
</feature>
<feature type="transmembrane region" description="Helical" evidence="1">
    <location>
        <begin position="18"/>
        <end position="36"/>
    </location>
</feature>
<feature type="transmembrane region" description="Helical" evidence="1">
    <location>
        <begin position="71"/>
        <end position="92"/>
    </location>
</feature>
<keyword evidence="1" id="KW-0812">Transmembrane</keyword>
<gene>
    <name evidence="2" type="ORF">KC19_6G056600</name>
</gene>
<reference evidence="2 3" key="1">
    <citation type="submission" date="2020-06" db="EMBL/GenBank/DDBJ databases">
        <title>WGS assembly of Ceratodon purpureus strain R40.</title>
        <authorList>
            <person name="Carey S.B."/>
            <person name="Jenkins J."/>
            <person name="Shu S."/>
            <person name="Lovell J.T."/>
            <person name="Sreedasyam A."/>
            <person name="Maumus F."/>
            <person name="Tiley G.P."/>
            <person name="Fernandez-Pozo N."/>
            <person name="Barry K."/>
            <person name="Chen C."/>
            <person name="Wang M."/>
            <person name="Lipzen A."/>
            <person name="Daum C."/>
            <person name="Saski C.A."/>
            <person name="Payton A.C."/>
            <person name="Mcbreen J.C."/>
            <person name="Conrad R.E."/>
            <person name="Kollar L.M."/>
            <person name="Olsson S."/>
            <person name="Huttunen S."/>
            <person name="Landis J.B."/>
            <person name="Wickett N.J."/>
            <person name="Johnson M.G."/>
            <person name="Rensing S.A."/>
            <person name="Grimwood J."/>
            <person name="Schmutz J."/>
            <person name="Mcdaniel S.F."/>
        </authorList>
    </citation>
    <scope>NUCLEOTIDE SEQUENCE [LARGE SCALE GENOMIC DNA]</scope>
    <source>
        <strain evidence="2 3">R40</strain>
    </source>
</reference>
<keyword evidence="1" id="KW-1133">Transmembrane helix</keyword>
<protein>
    <submittedName>
        <fullName evidence="2">Uncharacterized protein</fullName>
    </submittedName>
</protein>
<sequence length="135" mass="14709">MIELTFHWLIPLSSNDPILFFVVLIALVSYVLAPSVDTLVPSFLNAQTASFFVVLIVSCVLAPSVEALVPSFFVVLIALVSSVLAPSADALLPSFLNAQIPSFVDIQYPSTFEPSTFETPSSTFEINIKDYISYT</sequence>
<dbReference type="EMBL" id="CM026427">
    <property type="protein sequence ID" value="KAG0568983.1"/>
    <property type="molecule type" value="Genomic_DNA"/>
</dbReference>
<dbReference type="AlphaFoldDB" id="A0A8T0HBZ6"/>
<comment type="caution">
    <text evidence="2">The sequence shown here is derived from an EMBL/GenBank/DDBJ whole genome shotgun (WGS) entry which is preliminary data.</text>
</comment>
<proteinExistence type="predicted"/>
<evidence type="ECO:0000256" key="1">
    <source>
        <dbReference type="SAM" id="Phobius"/>
    </source>
</evidence>
<evidence type="ECO:0000313" key="2">
    <source>
        <dbReference type="EMBL" id="KAG0568983.1"/>
    </source>
</evidence>
<keyword evidence="1" id="KW-0472">Membrane</keyword>
<evidence type="ECO:0000313" key="3">
    <source>
        <dbReference type="Proteomes" id="UP000822688"/>
    </source>
</evidence>